<sequence length="1485" mass="157507">MTTLQARQKPSFDGYSVAEQILNDPESWRRESGRDWASSSDRGSDDEFTPGAGPFGGLRTGKRKPRPPSFTLKPFHKKFNLMPVNEPSPIPPSNVTTPSSVYKSPPGSAPESPFDIEKIYGIDVDDIYGDIYGSDEDVDDLPLVQSRSGWTGVAEQEAFDRSKALARLLESSKTVTAEVTELVEQRLSLLLGQPNIFRAFATPQDVEFELEGEMFTPATGLATGSFIPSPPSSYSTASDRAANSTRLSLKHGLRVSTTKTTTTTVIAVKTPSTSSSVGVAIISAVSQTSGYSIFDLYGTPKASPDRVPKSAGLVPSPPNTSRNLVPKTSLPTTTTFSVTSSQPPPAPASAFAAQFSITSLRSDQSKITELPTESTAKIPPTLSIVTSVPSRLAYQQKATKKDVAPLMFSKKGKSTASGKSSPRPLPKLPRSLTPPPAVPPLPSSVTSVPIPPVPELPTNEAMEGASTQPRRDIRKWAVKAAHSPSPPRRLSDEPLLPLPQTEETTPDTTPEEAAEKTNMTVPSIDVQGVSQGEEHVTTGQEKEDETRQPRSENRMKTGKLRSVTPPPRGSRPQKKKSGLSPVPPLPTSVKSPLLSPSKELTPVSGDVANTTTSNLPSSSTLSPFLASSPFPGPSPVSSASSFPSPSAFPLPPPSVPSTVEQNEASASVQDVPVVTLTTDHVPKPVQVDERAERKLSLDNLIKLLDNKGKGSAAAVEPPVIHVSTEAENKGSSISAAPVSNEGTVVAQAEEASGTRKPLNSRTPSLVVSTASVADIVEQAYASGIPPVDDNSPEVMLLRADSLKRRENAPVSPTSHGRSHSDVVGSKPKKALRHSRSAVQLGSKASISNLASLFQHDVPLPDRSLLSRRTPGSSVDERPLVADAFTKVDVAPSPKVASPNTQRRGAGDEGLASWKPPSTWGSSPTTTQAPSSFTRPERPQRALSRIPSEILTVGASAIGRSLEVPASSRPLSRSSSASATLMLSPVSAEKPALSPSPAVKEISRAQTPVPSSNTLTVDVPPRRAITPTPPTPSATPSRAHRRSVSEKIPESTTTAFVAKRERRRAPTPTPAERRLLAGLPAPSRDTPAPSETQASGSSGRQRRGPTPPPLDRRPMRSVDMPLPPLPTSIVSNMVSPRSTPTHSPKPSADGRIEVTRRALTPTPSDRKASLDSLGNLPPVPSVPQPTSDRASPARQESRRVPAPTLIGRSRSATVSVPQGAPVLPLPSALKPSHRATPTHSPNASIDDRRRRSPTPLGSRPPSDMPAVPIVPVPDASVLARRMRKPSISASSRAEHTSSGVSIDSGYESSSSIKRFAQPTVSSSAKLRELAGPSVVPPPVPPKSESRGRVKFRQDSPPRGSRGRSVPREERSMESRPQKEELRGRERPSSPTRGRGRSVGRPDEDIRAAPISSSSRSRSVGPARAEVTSKTRKRTSSLSVAPPPPLPSSRLMVPELPSRAPSPSGSMIRGRVSPFPTYKLSSSLTAF</sequence>
<feature type="compositionally biased region" description="Pro residues" evidence="1">
    <location>
        <begin position="423"/>
        <end position="442"/>
    </location>
</feature>
<proteinExistence type="predicted"/>
<feature type="compositionally biased region" description="Low complexity" evidence="1">
    <location>
        <begin position="912"/>
        <end position="926"/>
    </location>
</feature>
<feature type="compositionally biased region" description="Low complexity" evidence="1">
    <location>
        <begin position="493"/>
        <end position="508"/>
    </location>
</feature>
<feature type="compositionally biased region" description="Basic residues" evidence="1">
    <location>
        <begin position="826"/>
        <end position="835"/>
    </location>
</feature>
<feature type="region of interest" description="Disordered" evidence="1">
    <location>
        <begin position="23"/>
        <end position="114"/>
    </location>
</feature>
<evidence type="ECO:0000313" key="2">
    <source>
        <dbReference type="EMBL" id="KAL0068311.1"/>
    </source>
</evidence>
<feature type="region of interest" description="Disordered" evidence="1">
    <location>
        <begin position="397"/>
        <end position="687"/>
    </location>
</feature>
<feature type="compositionally biased region" description="Polar residues" evidence="1">
    <location>
        <begin position="1003"/>
        <end position="1015"/>
    </location>
</feature>
<keyword evidence="3" id="KW-1185">Reference proteome</keyword>
<organism evidence="2 3">
    <name type="scientific">Marasmius tenuissimus</name>
    <dbReference type="NCBI Taxonomy" id="585030"/>
    <lineage>
        <taxon>Eukaryota</taxon>
        <taxon>Fungi</taxon>
        <taxon>Dikarya</taxon>
        <taxon>Basidiomycota</taxon>
        <taxon>Agaricomycotina</taxon>
        <taxon>Agaricomycetes</taxon>
        <taxon>Agaricomycetidae</taxon>
        <taxon>Agaricales</taxon>
        <taxon>Marasmiineae</taxon>
        <taxon>Marasmiaceae</taxon>
        <taxon>Marasmius</taxon>
    </lineage>
</organism>
<feature type="compositionally biased region" description="Polar residues" evidence="1">
    <location>
        <begin position="1127"/>
        <end position="1143"/>
    </location>
</feature>
<evidence type="ECO:0000256" key="1">
    <source>
        <dbReference type="SAM" id="MobiDB-lite"/>
    </source>
</evidence>
<protein>
    <submittedName>
        <fullName evidence="2">Uncharacterized protein</fullName>
    </submittedName>
</protein>
<feature type="region of interest" description="Disordered" evidence="1">
    <location>
        <begin position="891"/>
        <end position="946"/>
    </location>
</feature>
<feature type="compositionally biased region" description="Basic and acidic residues" evidence="1">
    <location>
        <begin position="1342"/>
        <end position="1354"/>
    </location>
</feature>
<feature type="compositionally biased region" description="Pro residues" evidence="1">
    <location>
        <begin position="646"/>
        <end position="655"/>
    </location>
</feature>
<reference evidence="2 3" key="1">
    <citation type="submission" date="2024-05" db="EMBL/GenBank/DDBJ databases">
        <title>A draft genome resource for the thread blight pathogen Marasmius tenuissimus strain MS-2.</title>
        <authorList>
            <person name="Yulfo-Soto G.E."/>
            <person name="Baruah I.K."/>
            <person name="Amoako-Attah I."/>
            <person name="Bukari Y."/>
            <person name="Meinhardt L.W."/>
            <person name="Bailey B.A."/>
            <person name="Cohen S.P."/>
        </authorList>
    </citation>
    <scope>NUCLEOTIDE SEQUENCE [LARGE SCALE GENOMIC DNA]</scope>
    <source>
        <strain evidence="2 3">MS-2</strain>
    </source>
</reference>
<name>A0ABR3A4P4_9AGAR</name>
<feature type="compositionally biased region" description="Polar residues" evidence="1">
    <location>
        <begin position="658"/>
        <end position="668"/>
    </location>
</feature>
<feature type="compositionally biased region" description="Polar residues" evidence="1">
    <location>
        <begin position="1088"/>
        <end position="1098"/>
    </location>
</feature>
<feature type="region of interest" description="Disordered" evidence="1">
    <location>
        <begin position="304"/>
        <end position="348"/>
    </location>
</feature>
<feature type="region of interest" description="Disordered" evidence="1">
    <location>
        <begin position="988"/>
        <end position="1474"/>
    </location>
</feature>
<feature type="compositionally biased region" description="Low complexity" evidence="1">
    <location>
        <begin position="326"/>
        <end position="341"/>
    </location>
</feature>
<gene>
    <name evidence="2" type="ORF">AAF712_004698</name>
</gene>
<feature type="compositionally biased region" description="Basic and acidic residues" evidence="1">
    <location>
        <begin position="532"/>
        <end position="555"/>
    </location>
</feature>
<dbReference type="Proteomes" id="UP001437256">
    <property type="component" value="Unassembled WGS sequence"/>
</dbReference>
<dbReference type="EMBL" id="JBBXMP010000019">
    <property type="protein sequence ID" value="KAL0068311.1"/>
    <property type="molecule type" value="Genomic_DNA"/>
</dbReference>
<feature type="compositionally biased region" description="Low complexity" evidence="1">
    <location>
        <begin position="608"/>
        <end position="645"/>
    </location>
</feature>
<feature type="region of interest" description="Disordered" evidence="1">
    <location>
        <begin position="726"/>
        <end position="762"/>
    </location>
</feature>
<feature type="compositionally biased region" description="Basic and acidic residues" evidence="1">
    <location>
        <begin position="1364"/>
        <end position="1386"/>
    </location>
</feature>
<evidence type="ECO:0000313" key="3">
    <source>
        <dbReference type="Proteomes" id="UP001437256"/>
    </source>
</evidence>
<feature type="region of interest" description="Disordered" evidence="1">
    <location>
        <begin position="802"/>
        <end position="839"/>
    </location>
</feature>
<accession>A0ABR3A4P4</accession>
<comment type="caution">
    <text evidence="2">The sequence shown here is derived from an EMBL/GenBank/DDBJ whole genome shotgun (WGS) entry which is preliminary data.</text>
</comment>
<feature type="compositionally biased region" description="Polar residues" evidence="1">
    <location>
        <begin position="93"/>
        <end position="102"/>
    </location>
</feature>
<feature type="compositionally biased region" description="Low complexity" evidence="1">
    <location>
        <begin position="1296"/>
        <end position="1310"/>
    </location>
</feature>